<dbReference type="Gene3D" id="3.30.70.270">
    <property type="match status" value="1"/>
</dbReference>
<comment type="caution">
    <text evidence="1">The sequence shown here is derived from an EMBL/GenBank/DDBJ whole genome shotgun (WGS) entry which is preliminary data.</text>
</comment>
<dbReference type="SUPFAM" id="SSF56672">
    <property type="entry name" value="DNA/RNA polymerases"/>
    <property type="match status" value="1"/>
</dbReference>
<evidence type="ECO:0000313" key="2">
    <source>
        <dbReference type="Proteomes" id="UP001289374"/>
    </source>
</evidence>
<dbReference type="PANTHER" id="PTHR24559:SF430">
    <property type="entry name" value="RNA-DIRECTED DNA POLYMERASE"/>
    <property type="match status" value="1"/>
</dbReference>
<protein>
    <submittedName>
        <fullName evidence="1">Retrovirus-related Pol polyprotein from transposon</fullName>
    </submittedName>
</protein>
<reference evidence="1" key="2">
    <citation type="journal article" date="2024" name="Plant">
        <title>Genomic evolution and insights into agronomic trait innovations of Sesamum species.</title>
        <authorList>
            <person name="Miao H."/>
            <person name="Wang L."/>
            <person name="Qu L."/>
            <person name="Liu H."/>
            <person name="Sun Y."/>
            <person name="Le M."/>
            <person name="Wang Q."/>
            <person name="Wei S."/>
            <person name="Zheng Y."/>
            <person name="Lin W."/>
            <person name="Duan Y."/>
            <person name="Cao H."/>
            <person name="Xiong S."/>
            <person name="Wang X."/>
            <person name="Wei L."/>
            <person name="Li C."/>
            <person name="Ma Q."/>
            <person name="Ju M."/>
            <person name="Zhao R."/>
            <person name="Li G."/>
            <person name="Mu C."/>
            <person name="Tian Q."/>
            <person name="Mei H."/>
            <person name="Zhang T."/>
            <person name="Gao T."/>
            <person name="Zhang H."/>
        </authorList>
    </citation>
    <scope>NUCLEOTIDE SEQUENCE</scope>
    <source>
        <strain evidence="1">K16</strain>
    </source>
</reference>
<organism evidence="1 2">
    <name type="scientific">Sesamum angolense</name>
    <dbReference type="NCBI Taxonomy" id="2727404"/>
    <lineage>
        <taxon>Eukaryota</taxon>
        <taxon>Viridiplantae</taxon>
        <taxon>Streptophyta</taxon>
        <taxon>Embryophyta</taxon>
        <taxon>Tracheophyta</taxon>
        <taxon>Spermatophyta</taxon>
        <taxon>Magnoliopsida</taxon>
        <taxon>eudicotyledons</taxon>
        <taxon>Gunneridae</taxon>
        <taxon>Pentapetalae</taxon>
        <taxon>asterids</taxon>
        <taxon>lamiids</taxon>
        <taxon>Lamiales</taxon>
        <taxon>Pedaliaceae</taxon>
        <taxon>Sesamum</taxon>
    </lineage>
</organism>
<dbReference type="PANTHER" id="PTHR24559">
    <property type="entry name" value="TRANSPOSON TY3-I GAG-POL POLYPROTEIN"/>
    <property type="match status" value="1"/>
</dbReference>
<proteinExistence type="predicted"/>
<dbReference type="InterPro" id="IPR043502">
    <property type="entry name" value="DNA/RNA_pol_sf"/>
</dbReference>
<dbReference type="Gene3D" id="3.10.10.10">
    <property type="entry name" value="HIV Type 1 Reverse Transcriptase, subunit A, domain 1"/>
    <property type="match status" value="1"/>
</dbReference>
<name>A0AAE1WBF6_9LAMI</name>
<sequence length="114" mass="13327">MMVHRLNISPEAKPIKYKKRAFGTERNKIIKEEVEKLFQVNCIRPIQYPEWLANVVLVLKSNGKWRMCIDFTDLNRAYPKDSFPLPRIDALIDSTSRCELMSFLDAFQGYNQSG</sequence>
<dbReference type="InterPro" id="IPR053134">
    <property type="entry name" value="RNA-dir_DNA_polymerase"/>
</dbReference>
<evidence type="ECO:0000313" key="1">
    <source>
        <dbReference type="EMBL" id="KAK4390192.1"/>
    </source>
</evidence>
<dbReference type="InterPro" id="IPR043128">
    <property type="entry name" value="Rev_trsase/Diguanyl_cyclase"/>
</dbReference>
<keyword evidence="2" id="KW-1185">Reference proteome</keyword>
<gene>
    <name evidence="1" type="ORF">Sango_2082500</name>
</gene>
<reference evidence="1" key="1">
    <citation type="submission" date="2020-06" db="EMBL/GenBank/DDBJ databases">
        <authorList>
            <person name="Li T."/>
            <person name="Hu X."/>
            <person name="Zhang T."/>
            <person name="Song X."/>
            <person name="Zhang H."/>
            <person name="Dai N."/>
            <person name="Sheng W."/>
            <person name="Hou X."/>
            <person name="Wei L."/>
        </authorList>
    </citation>
    <scope>NUCLEOTIDE SEQUENCE</scope>
    <source>
        <strain evidence="1">K16</strain>
        <tissue evidence="1">Leaf</tissue>
    </source>
</reference>
<dbReference type="EMBL" id="JACGWL010000012">
    <property type="protein sequence ID" value="KAK4390192.1"/>
    <property type="molecule type" value="Genomic_DNA"/>
</dbReference>
<accession>A0AAE1WBF6</accession>
<dbReference type="Proteomes" id="UP001289374">
    <property type="component" value="Unassembled WGS sequence"/>
</dbReference>
<dbReference type="AlphaFoldDB" id="A0AAE1WBF6"/>